<dbReference type="InterPro" id="IPR050962">
    <property type="entry name" value="Phosphate-bind_PstS"/>
</dbReference>
<dbReference type="PANTHER" id="PTHR42996:SF1">
    <property type="entry name" value="PHOSPHATE-BINDING PROTEIN PSTS"/>
    <property type="match status" value="1"/>
</dbReference>
<dbReference type="NCBIfam" id="TIGR00975">
    <property type="entry name" value="3a0107s03"/>
    <property type="match status" value="1"/>
</dbReference>
<evidence type="ECO:0000259" key="5">
    <source>
        <dbReference type="Pfam" id="PF12849"/>
    </source>
</evidence>
<dbReference type="RefSeq" id="WP_282533652.1">
    <property type="nucleotide sequence ID" value="NZ_JASCIS010000003.1"/>
</dbReference>
<feature type="domain" description="PBP" evidence="5">
    <location>
        <begin position="57"/>
        <end position="350"/>
    </location>
</feature>
<gene>
    <name evidence="6" type="primary">pstS</name>
    <name evidence="6" type="ORF">QIT00_04010</name>
</gene>
<keyword evidence="7" id="KW-1185">Reference proteome</keyword>
<sequence length="379" mass="39574">MQRRRRVRSSSKAVSSTSAVVVGGLLLAGCGLTGPSEDTGQRPAAKPASVVELDCAERGQVAGAGSSAQQNAMTYWMKEYQRACPGVEIAYNPLGSGAGVAQFLRGATAFGGSDSALSENEVRVSEHTCVGGRAVNLPMAGGPVAIGFNLPGVDELVLDAPTLAGLFDGRVTSWDDPRIKALNPDVDLPATPVHPVHRSDDSGTTQNFQSYLSEAAGDAWPYPAKKNWLGHGGSSASGSKGVATAVTSTTGAIGYLDLSVAVQRHVDTVSVDTGASRPVRPTPESASKGIAEARTVGRGKDLSLEFDYGTSAEGAYPIVLVTYEIVCDRGNQPDSLPGLKSFLTYTASTEGQRVLPRLRYAPLPKELASEVRDVIRTLD</sequence>
<keyword evidence="3 4" id="KW-0592">Phosphate transport</keyword>
<evidence type="ECO:0000313" key="6">
    <source>
        <dbReference type="EMBL" id="MDI3417735.1"/>
    </source>
</evidence>
<protein>
    <recommendedName>
        <fullName evidence="4">Phosphate-binding protein</fullName>
    </recommendedName>
</protein>
<evidence type="ECO:0000256" key="4">
    <source>
        <dbReference type="PIRNR" id="PIRNR002756"/>
    </source>
</evidence>
<accession>A0ABT6SQ94</accession>
<reference evidence="6 7" key="1">
    <citation type="submission" date="2023-05" db="EMBL/GenBank/DDBJ databases">
        <title>Draft genome sequence of Streptomyces sp. B-S-A12 isolated from a cave soil in Thailand.</title>
        <authorList>
            <person name="Chamroensaksri N."/>
            <person name="Muangham S."/>
        </authorList>
    </citation>
    <scope>NUCLEOTIDE SEQUENCE [LARGE SCALE GENOMIC DNA]</scope>
    <source>
        <strain evidence="6 7">B-S-A12</strain>
    </source>
</reference>
<dbReference type="PROSITE" id="PS51257">
    <property type="entry name" value="PROKAR_LIPOPROTEIN"/>
    <property type="match status" value="1"/>
</dbReference>
<evidence type="ECO:0000313" key="7">
    <source>
        <dbReference type="Proteomes" id="UP001237105"/>
    </source>
</evidence>
<dbReference type="EMBL" id="JASCIS010000003">
    <property type="protein sequence ID" value="MDI3417735.1"/>
    <property type="molecule type" value="Genomic_DNA"/>
</dbReference>
<dbReference type="CDD" id="cd13565">
    <property type="entry name" value="PBP2_PstS"/>
    <property type="match status" value="1"/>
</dbReference>
<comment type="similarity">
    <text evidence="1 4">Belongs to the PstS family.</text>
</comment>
<evidence type="ECO:0000256" key="2">
    <source>
        <dbReference type="ARBA" id="ARBA00022448"/>
    </source>
</evidence>
<dbReference type="Pfam" id="PF12849">
    <property type="entry name" value="PBP_like_2"/>
    <property type="match status" value="1"/>
</dbReference>
<dbReference type="InterPro" id="IPR024370">
    <property type="entry name" value="PBP_domain"/>
</dbReference>
<organism evidence="6 7">
    <name type="scientific">Streptomyces luteolus</name>
    <dbReference type="NCBI Taxonomy" id="3043615"/>
    <lineage>
        <taxon>Bacteria</taxon>
        <taxon>Bacillati</taxon>
        <taxon>Actinomycetota</taxon>
        <taxon>Actinomycetes</taxon>
        <taxon>Kitasatosporales</taxon>
        <taxon>Streptomycetaceae</taxon>
        <taxon>Streptomyces</taxon>
    </lineage>
</organism>
<evidence type="ECO:0000256" key="1">
    <source>
        <dbReference type="ARBA" id="ARBA00008725"/>
    </source>
</evidence>
<dbReference type="PIRSF" id="PIRSF002756">
    <property type="entry name" value="PstS"/>
    <property type="match status" value="1"/>
</dbReference>
<dbReference type="InterPro" id="IPR005673">
    <property type="entry name" value="ABC_phos-bd_PstS"/>
</dbReference>
<keyword evidence="2 4" id="KW-0813">Transport</keyword>
<name>A0ABT6SQ94_9ACTN</name>
<dbReference type="Gene3D" id="3.40.190.10">
    <property type="entry name" value="Periplasmic binding protein-like II"/>
    <property type="match status" value="2"/>
</dbReference>
<proteinExistence type="inferred from homology"/>
<comment type="caution">
    <text evidence="6">The sequence shown here is derived from an EMBL/GenBank/DDBJ whole genome shotgun (WGS) entry which is preliminary data.</text>
</comment>
<evidence type="ECO:0000256" key="3">
    <source>
        <dbReference type="ARBA" id="ARBA00022592"/>
    </source>
</evidence>
<dbReference type="Proteomes" id="UP001237105">
    <property type="component" value="Unassembled WGS sequence"/>
</dbReference>
<dbReference type="SUPFAM" id="SSF53850">
    <property type="entry name" value="Periplasmic binding protein-like II"/>
    <property type="match status" value="1"/>
</dbReference>
<dbReference type="PANTHER" id="PTHR42996">
    <property type="entry name" value="PHOSPHATE-BINDING PROTEIN PSTS"/>
    <property type="match status" value="1"/>
</dbReference>